<dbReference type="EMBL" id="CAJPWZ010002502">
    <property type="protein sequence ID" value="CAG2239102.1"/>
    <property type="molecule type" value="Genomic_DNA"/>
</dbReference>
<name>A0A8S3U6C7_MYTED</name>
<feature type="compositionally biased region" description="Basic residues" evidence="1">
    <location>
        <begin position="189"/>
        <end position="203"/>
    </location>
</feature>
<proteinExistence type="predicted"/>
<sequence>MDTESDAGTYTCRATNAVGSSADIAFSIGIGTGIDPGLGASTGASSSLSTGEIAAIILAILFVLLLVIGIIICCCCQGYCASLCGEPEESVISLRKLEIPRFYEEPVIVASEPPTTMVRKIRHKKHRTYRRPSDEYEISKYQVLKPDETRELETTERARENTYVTSTGTRQQYYLPDVEYTYDEEEERRRRRRRRKKKSKRHHVEHEVHDNEIIVEDRIENGDVLRSSVRSRRSDHDNLRASTRSRDADYDVVTGEEFYYEQE</sequence>
<keyword evidence="2" id="KW-0812">Transmembrane</keyword>
<gene>
    <name evidence="3" type="ORF">MEDL_51465</name>
</gene>
<dbReference type="Proteomes" id="UP000683360">
    <property type="component" value="Unassembled WGS sequence"/>
</dbReference>
<keyword evidence="2" id="KW-1133">Transmembrane helix</keyword>
<keyword evidence="2" id="KW-0472">Membrane</keyword>
<comment type="caution">
    <text evidence="3">The sequence shown here is derived from an EMBL/GenBank/DDBJ whole genome shotgun (WGS) entry which is preliminary data.</text>
</comment>
<dbReference type="AlphaFoldDB" id="A0A8S3U6C7"/>
<keyword evidence="4" id="KW-1185">Reference proteome</keyword>
<reference evidence="3" key="1">
    <citation type="submission" date="2021-03" db="EMBL/GenBank/DDBJ databases">
        <authorList>
            <person name="Bekaert M."/>
        </authorList>
    </citation>
    <scope>NUCLEOTIDE SEQUENCE</scope>
</reference>
<dbReference type="CDD" id="cd00096">
    <property type="entry name" value="Ig"/>
    <property type="match status" value="1"/>
</dbReference>
<evidence type="ECO:0000313" key="4">
    <source>
        <dbReference type="Proteomes" id="UP000683360"/>
    </source>
</evidence>
<feature type="transmembrane region" description="Helical" evidence="2">
    <location>
        <begin position="53"/>
        <end position="72"/>
    </location>
</feature>
<evidence type="ECO:0000313" key="3">
    <source>
        <dbReference type="EMBL" id="CAG2239102.1"/>
    </source>
</evidence>
<organism evidence="3 4">
    <name type="scientific">Mytilus edulis</name>
    <name type="common">Blue mussel</name>
    <dbReference type="NCBI Taxonomy" id="6550"/>
    <lineage>
        <taxon>Eukaryota</taxon>
        <taxon>Metazoa</taxon>
        <taxon>Spiralia</taxon>
        <taxon>Lophotrochozoa</taxon>
        <taxon>Mollusca</taxon>
        <taxon>Bivalvia</taxon>
        <taxon>Autobranchia</taxon>
        <taxon>Pteriomorphia</taxon>
        <taxon>Mytilida</taxon>
        <taxon>Mytiloidea</taxon>
        <taxon>Mytilidae</taxon>
        <taxon>Mytilinae</taxon>
        <taxon>Mytilus</taxon>
    </lineage>
</organism>
<feature type="compositionally biased region" description="Basic and acidic residues" evidence="1">
    <location>
        <begin position="232"/>
        <end position="249"/>
    </location>
</feature>
<feature type="region of interest" description="Disordered" evidence="1">
    <location>
        <begin position="185"/>
        <end position="206"/>
    </location>
</feature>
<feature type="region of interest" description="Disordered" evidence="1">
    <location>
        <begin position="224"/>
        <end position="251"/>
    </location>
</feature>
<evidence type="ECO:0000256" key="2">
    <source>
        <dbReference type="SAM" id="Phobius"/>
    </source>
</evidence>
<accession>A0A8S3U6C7</accession>
<evidence type="ECO:0000256" key="1">
    <source>
        <dbReference type="SAM" id="MobiDB-lite"/>
    </source>
</evidence>
<protein>
    <submittedName>
        <fullName evidence="3">Uncharacterized protein</fullName>
    </submittedName>
</protein>